<dbReference type="SMART" id="SM00418">
    <property type="entry name" value="HTH_ARSR"/>
    <property type="match status" value="1"/>
</dbReference>
<evidence type="ECO:0000313" key="7">
    <source>
        <dbReference type="Proteomes" id="UP001501788"/>
    </source>
</evidence>
<dbReference type="Proteomes" id="UP001501788">
    <property type="component" value="Unassembled WGS sequence"/>
</dbReference>
<evidence type="ECO:0000259" key="5">
    <source>
        <dbReference type="PROSITE" id="PS50987"/>
    </source>
</evidence>
<evidence type="ECO:0000313" key="6">
    <source>
        <dbReference type="EMBL" id="GAA4421336.1"/>
    </source>
</evidence>
<evidence type="ECO:0000256" key="1">
    <source>
        <dbReference type="ARBA" id="ARBA00022849"/>
    </source>
</evidence>
<dbReference type="PANTHER" id="PTHR33154">
    <property type="entry name" value="TRANSCRIPTIONAL REGULATOR, ARSR FAMILY"/>
    <property type="match status" value="1"/>
</dbReference>
<keyword evidence="1" id="KW-0059">Arsenical resistance</keyword>
<dbReference type="RefSeq" id="WP_345061849.1">
    <property type="nucleotide sequence ID" value="NZ_BAABEX010000007.1"/>
</dbReference>
<dbReference type="PANTHER" id="PTHR33154:SF18">
    <property type="entry name" value="ARSENICAL RESISTANCE OPERON REPRESSOR"/>
    <property type="match status" value="1"/>
</dbReference>
<dbReference type="InterPro" id="IPR051081">
    <property type="entry name" value="HTH_MetalResp_TranReg"/>
</dbReference>
<dbReference type="Gene3D" id="1.10.10.10">
    <property type="entry name" value="Winged helix-like DNA-binding domain superfamily/Winged helix DNA-binding domain"/>
    <property type="match status" value="1"/>
</dbReference>
<dbReference type="NCBIfam" id="NF033788">
    <property type="entry name" value="HTH_metalloreg"/>
    <property type="match status" value="1"/>
</dbReference>
<evidence type="ECO:0000256" key="3">
    <source>
        <dbReference type="ARBA" id="ARBA00023125"/>
    </source>
</evidence>
<protein>
    <submittedName>
        <fullName evidence="6">Metalloregulator ArsR/SmtB family transcription factor</fullName>
    </submittedName>
</protein>
<keyword evidence="7" id="KW-1185">Reference proteome</keyword>
<dbReference type="SUPFAM" id="SSF46785">
    <property type="entry name" value="Winged helix' DNA-binding domain"/>
    <property type="match status" value="1"/>
</dbReference>
<organism evidence="6 7">
    <name type="scientific">Acidovorax lacteus</name>
    <dbReference type="NCBI Taxonomy" id="1924988"/>
    <lineage>
        <taxon>Bacteria</taxon>
        <taxon>Pseudomonadati</taxon>
        <taxon>Pseudomonadota</taxon>
        <taxon>Betaproteobacteria</taxon>
        <taxon>Burkholderiales</taxon>
        <taxon>Comamonadaceae</taxon>
        <taxon>Acidovorax</taxon>
    </lineage>
</organism>
<name>A0ABP8L293_9BURK</name>
<dbReference type="InterPro" id="IPR036390">
    <property type="entry name" value="WH_DNA-bd_sf"/>
</dbReference>
<keyword evidence="3" id="KW-0238">DNA-binding</keyword>
<dbReference type="PROSITE" id="PS50987">
    <property type="entry name" value="HTH_ARSR_2"/>
    <property type="match status" value="1"/>
</dbReference>
<dbReference type="InterPro" id="IPR001845">
    <property type="entry name" value="HTH_ArsR_DNA-bd_dom"/>
</dbReference>
<evidence type="ECO:0000256" key="4">
    <source>
        <dbReference type="ARBA" id="ARBA00023163"/>
    </source>
</evidence>
<keyword evidence="2" id="KW-0805">Transcription regulation</keyword>
<reference evidence="7" key="1">
    <citation type="journal article" date="2019" name="Int. J. Syst. Evol. Microbiol.">
        <title>The Global Catalogue of Microorganisms (GCM) 10K type strain sequencing project: providing services to taxonomists for standard genome sequencing and annotation.</title>
        <authorList>
            <consortium name="The Broad Institute Genomics Platform"/>
            <consortium name="The Broad Institute Genome Sequencing Center for Infectious Disease"/>
            <person name="Wu L."/>
            <person name="Ma J."/>
        </authorList>
    </citation>
    <scope>NUCLEOTIDE SEQUENCE [LARGE SCALE GENOMIC DNA]</scope>
    <source>
        <strain evidence="7">JCM 31890</strain>
    </source>
</reference>
<dbReference type="InterPro" id="IPR011991">
    <property type="entry name" value="ArsR-like_HTH"/>
</dbReference>
<dbReference type="EMBL" id="BAABEX010000007">
    <property type="protein sequence ID" value="GAA4421336.1"/>
    <property type="molecule type" value="Genomic_DNA"/>
</dbReference>
<feature type="domain" description="HTH arsR-type" evidence="5">
    <location>
        <begin position="4"/>
        <end position="98"/>
    </location>
</feature>
<accession>A0ABP8L293</accession>
<dbReference type="InterPro" id="IPR036388">
    <property type="entry name" value="WH-like_DNA-bd_sf"/>
</dbReference>
<sequence>MKDLPPEALEQIAGYFQVLAEPTRLRILNLLREGERNVGELAQACGFTAANVSRHLSLMTKHGLVERESRGTAVYYRFADESVYALCDLVCGNIARQMQASVKRQQAFFGAA</sequence>
<proteinExistence type="predicted"/>
<dbReference type="CDD" id="cd00090">
    <property type="entry name" value="HTH_ARSR"/>
    <property type="match status" value="1"/>
</dbReference>
<comment type="caution">
    <text evidence="6">The sequence shown here is derived from an EMBL/GenBank/DDBJ whole genome shotgun (WGS) entry which is preliminary data.</text>
</comment>
<gene>
    <name evidence="6" type="ORF">GCM10023090_10280</name>
</gene>
<dbReference type="Pfam" id="PF01022">
    <property type="entry name" value="HTH_5"/>
    <property type="match status" value="1"/>
</dbReference>
<dbReference type="PRINTS" id="PR00778">
    <property type="entry name" value="HTHARSR"/>
</dbReference>
<evidence type="ECO:0000256" key="2">
    <source>
        <dbReference type="ARBA" id="ARBA00023015"/>
    </source>
</evidence>
<keyword evidence="4" id="KW-0804">Transcription</keyword>